<dbReference type="InterPro" id="IPR048107">
    <property type="entry name" value="YgjJ-like"/>
</dbReference>
<reference evidence="2" key="1">
    <citation type="journal article" date="2018" name="Genome Biol.">
        <title>SKESA: strategic k-mer extension for scrupulous assemblies.</title>
        <authorList>
            <person name="Souvorov A."/>
            <person name="Agarwala R."/>
            <person name="Lipman D.J."/>
        </authorList>
    </citation>
    <scope>NUCLEOTIDE SEQUENCE</scope>
    <source>
        <strain evidence="2">RS189</strain>
    </source>
</reference>
<comment type="caution">
    <text evidence="2">The sequence shown here is derived from an EMBL/GenBank/DDBJ whole genome shotgun (WGS) entry which is preliminary data.</text>
</comment>
<dbReference type="EMBL" id="DACUGV010000002">
    <property type="protein sequence ID" value="HAT7592310.1"/>
    <property type="molecule type" value="Genomic_DNA"/>
</dbReference>
<keyword evidence="1" id="KW-0732">Signal</keyword>
<sequence length="358" mass="40298">MTLNKNTYRALLALAFCCYLPLAMAEENIPATHDDTKTPEITNTTPSFRFYGEMGVGGYTALEGDYKGKYEDGTYIEGGVEGQYGHWFGLIYGEGWTVQADHDGNAWVPDHGWGGFEGGINRFWGGYRTDDKTEIILSLHNDSSLDDLQYWADFTPEFGYELPNTRDIATAVKVQNLSGDFRYSIIATPAGHTDEDKAWLHFGKYDRYSDKYIYPAMANGYIQYDFMKDVTWMGGTEITDGTGQLFVTGFLTPNFGARVWHHTGRGEGLGNPGTETGAMVSAMYEAFKGFYLSTAYSYAQHNLDNDPDTTTSYAQFGIWYEYGGGKFATTFDSRFNLGNSTDDSDNKIFLMQYYYWGH</sequence>
<organism evidence="2 3">
    <name type="scientific">Citrobacter werkmanii</name>
    <dbReference type="NCBI Taxonomy" id="67827"/>
    <lineage>
        <taxon>Bacteria</taxon>
        <taxon>Pseudomonadati</taxon>
        <taxon>Pseudomonadota</taxon>
        <taxon>Gammaproteobacteria</taxon>
        <taxon>Enterobacterales</taxon>
        <taxon>Enterobacteriaceae</taxon>
        <taxon>Citrobacter</taxon>
        <taxon>Citrobacter freundii complex</taxon>
    </lineage>
</organism>
<evidence type="ECO:0000313" key="3">
    <source>
        <dbReference type="Proteomes" id="UP000867745"/>
    </source>
</evidence>
<evidence type="ECO:0000256" key="1">
    <source>
        <dbReference type="SAM" id="SignalP"/>
    </source>
</evidence>
<evidence type="ECO:0000313" key="2">
    <source>
        <dbReference type="EMBL" id="HAT7592310.1"/>
    </source>
</evidence>
<evidence type="ECO:0008006" key="4">
    <source>
        <dbReference type="Google" id="ProtNLM"/>
    </source>
</evidence>
<dbReference type="AlphaFoldDB" id="A0AA37Z9Y3"/>
<protein>
    <recommendedName>
        <fullName evidence="4">Protein YgjJ</fullName>
    </recommendedName>
</protein>
<accession>A0AA37Z9Y3</accession>
<proteinExistence type="predicted"/>
<reference evidence="2" key="2">
    <citation type="submission" date="2020-11" db="EMBL/GenBank/DDBJ databases">
        <authorList>
            <consortium name="NCBI Pathogen Detection Project"/>
        </authorList>
    </citation>
    <scope>NUCLEOTIDE SEQUENCE</scope>
    <source>
        <strain evidence="2">RS189</strain>
    </source>
</reference>
<feature type="chain" id="PRO_5041394864" description="Protein YgjJ" evidence="1">
    <location>
        <begin position="26"/>
        <end position="358"/>
    </location>
</feature>
<name>A0AA37Z9Y3_9ENTR</name>
<dbReference type="Proteomes" id="UP000867745">
    <property type="component" value="Unassembled WGS sequence"/>
</dbReference>
<dbReference type="NCBIfam" id="NF041442">
    <property type="entry name" value="YgjJ"/>
    <property type="match status" value="1"/>
</dbReference>
<gene>
    <name evidence="2" type="ORF">JAW44_002039</name>
</gene>
<feature type="signal peptide" evidence="1">
    <location>
        <begin position="1"/>
        <end position="25"/>
    </location>
</feature>